<dbReference type="AlphaFoldDB" id="A0A2R8BAA5"/>
<evidence type="ECO:0000313" key="3">
    <source>
        <dbReference type="Proteomes" id="UP000244880"/>
    </source>
</evidence>
<dbReference type="Proteomes" id="UP000244880">
    <property type="component" value="Unassembled WGS sequence"/>
</dbReference>
<dbReference type="InterPro" id="IPR029024">
    <property type="entry name" value="TerB-like"/>
</dbReference>
<protein>
    <recommendedName>
        <fullName evidence="1">Co-chaperone DjlA N-terminal domain-containing protein</fullName>
    </recommendedName>
</protein>
<feature type="domain" description="Co-chaperone DjlA N-terminal" evidence="1">
    <location>
        <begin position="28"/>
        <end position="138"/>
    </location>
</feature>
<organism evidence="2 3">
    <name type="scientific">Ascidiaceihabitans donghaensis</name>
    <dbReference type="NCBI Taxonomy" id="1510460"/>
    <lineage>
        <taxon>Bacteria</taxon>
        <taxon>Pseudomonadati</taxon>
        <taxon>Pseudomonadota</taxon>
        <taxon>Alphaproteobacteria</taxon>
        <taxon>Rhodobacterales</taxon>
        <taxon>Paracoccaceae</taxon>
        <taxon>Ascidiaceihabitans</taxon>
    </lineage>
</organism>
<dbReference type="InterPro" id="IPR007791">
    <property type="entry name" value="DjlA_N"/>
</dbReference>
<evidence type="ECO:0000313" key="2">
    <source>
        <dbReference type="EMBL" id="SPH19967.1"/>
    </source>
</evidence>
<evidence type="ECO:0000259" key="1">
    <source>
        <dbReference type="Pfam" id="PF05099"/>
    </source>
</evidence>
<name>A0A2R8BAA5_9RHOB</name>
<dbReference type="OrthoDB" id="5402150at2"/>
<proteinExistence type="predicted"/>
<dbReference type="Pfam" id="PF05099">
    <property type="entry name" value="TerB"/>
    <property type="match status" value="1"/>
</dbReference>
<accession>A0A2R8BAA5</accession>
<dbReference type="RefSeq" id="WP_108827244.1">
    <property type="nucleotide sequence ID" value="NZ_OMOR01000001.1"/>
</dbReference>
<keyword evidence="3" id="KW-1185">Reference proteome</keyword>
<gene>
    <name evidence="2" type="ORF">ASD8599_00707</name>
</gene>
<dbReference type="CDD" id="cd07313">
    <property type="entry name" value="terB_like_2"/>
    <property type="match status" value="1"/>
</dbReference>
<dbReference type="EMBL" id="OMOR01000001">
    <property type="protein sequence ID" value="SPH19967.1"/>
    <property type="molecule type" value="Genomic_DNA"/>
</dbReference>
<dbReference type="Gene3D" id="1.10.3680.10">
    <property type="entry name" value="TerB-like"/>
    <property type="match status" value="1"/>
</dbReference>
<reference evidence="2 3" key="1">
    <citation type="submission" date="2018-03" db="EMBL/GenBank/DDBJ databases">
        <authorList>
            <person name="Keele B.F."/>
        </authorList>
    </citation>
    <scope>NUCLEOTIDE SEQUENCE [LARGE SCALE GENOMIC DNA]</scope>
    <source>
        <strain evidence="2 3">CECT 8599</strain>
    </source>
</reference>
<sequence>MFERLLAFIQNPTKYETPLPPADAAHVVGALMVQAAKADRAYLFEEVEVIDRVLARRHNLNPVEAAKMRAQCEKLEEHMQDTDALAGILKEAVGTEEAEAALRALWAVVFADGLEQEEEDNVLHHVEAVLGVSPARAKELHDEEMRNTAKA</sequence>
<dbReference type="SUPFAM" id="SSF158682">
    <property type="entry name" value="TerB-like"/>
    <property type="match status" value="1"/>
</dbReference>